<feature type="domain" description="PucR C-terminal helix-turn-helix" evidence="1">
    <location>
        <begin position="484"/>
        <end position="541"/>
    </location>
</feature>
<dbReference type="Proteomes" id="UP001164390">
    <property type="component" value="Chromosome"/>
</dbReference>
<evidence type="ECO:0000259" key="1">
    <source>
        <dbReference type="Pfam" id="PF13556"/>
    </source>
</evidence>
<dbReference type="Gene3D" id="1.10.10.2840">
    <property type="entry name" value="PucR C-terminal helix-turn-helix domain"/>
    <property type="match status" value="1"/>
</dbReference>
<dbReference type="Pfam" id="PF13556">
    <property type="entry name" value="HTH_30"/>
    <property type="match status" value="1"/>
</dbReference>
<dbReference type="EMBL" id="CP094970">
    <property type="protein sequence ID" value="UYM06892.1"/>
    <property type="molecule type" value="Genomic_DNA"/>
</dbReference>
<accession>A0AA46TKB5</accession>
<dbReference type="RefSeq" id="WP_271635822.1">
    <property type="nucleotide sequence ID" value="NZ_CP094970.1"/>
</dbReference>
<dbReference type="InterPro" id="IPR025736">
    <property type="entry name" value="PucR_C-HTH_dom"/>
</dbReference>
<dbReference type="PANTHER" id="PTHR33744">
    <property type="entry name" value="CARBOHYDRATE DIACID REGULATOR"/>
    <property type="match status" value="1"/>
</dbReference>
<proteinExistence type="predicted"/>
<evidence type="ECO:0000313" key="3">
    <source>
        <dbReference type="Proteomes" id="UP001164390"/>
    </source>
</evidence>
<dbReference type="InterPro" id="IPR042070">
    <property type="entry name" value="PucR_C-HTH_sf"/>
</dbReference>
<protein>
    <submittedName>
        <fullName evidence="2">Helix-turn-helix domain-containing protein</fullName>
    </submittedName>
</protein>
<evidence type="ECO:0000313" key="2">
    <source>
        <dbReference type="EMBL" id="UYM06892.1"/>
    </source>
</evidence>
<dbReference type="AlphaFoldDB" id="A0AA46TKB5"/>
<keyword evidence="3" id="KW-1185">Reference proteome</keyword>
<organism evidence="2 3">
    <name type="scientific">Solicola gregarius</name>
    <dbReference type="NCBI Taxonomy" id="2908642"/>
    <lineage>
        <taxon>Bacteria</taxon>
        <taxon>Bacillati</taxon>
        <taxon>Actinomycetota</taxon>
        <taxon>Actinomycetes</taxon>
        <taxon>Propionibacteriales</taxon>
        <taxon>Nocardioidaceae</taxon>
        <taxon>Solicola</taxon>
    </lineage>
</organism>
<reference evidence="2" key="1">
    <citation type="submission" date="2022-01" db="EMBL/GenBank/DDBJ databases">
        <title>Nocardioidaceae gen. sp. A5X3R13.</title>
        <authorList>
            <person name="Lopez Marin M.A."/>
            <person name="Uhlik O."/>
        </authorList>
    </citation>
    <scope>NUCLEOTIDE SEQUENCE</scope>
    <source>
        <strain evidence="2">A5X3R13</strain>
    </source>
</reference>
<dbReference type="KEGG" id="sgrg:L0C25_07400"/>
<dbReference type="PANTHER" id="PTHR33744:SF17">
    <property type="entry name" value="CONSERVED PROTEIN"/>
    <property type="match status" value="1"/>
</dbReference>
<dbReference type="InterPro" id="IPR051448">
    <property type="entry name" value="CdaR-like_regulators"/>
</dbReference>
<gene>
    <name evidence="2" type="ORF">L0C25_07400</name>
</gene>
<sequence length="553" mass="58726">MTTRPRASLGRVLEDLGTTLLELVCGDPDRAGHIGGVVIHDPLDESVSPRNAIVLGVGVREPAAIADLLDSLSEHGAAGLVVRAPVEADATIASAVERSGVALLAVTRGASWAQLAAMLRSLIAEGDVGETGPETLGGMPSGDLFALANAIATLLDAPVTIEDRSSRVLAFSGRQDEADSSRVETILGRQVPARFSRILEERGVFQQLYRSHEPIQVEPMPGPDPEFALPRVALAIRAGDEILGSIWAAVRTPLSPERTQALQDAVKLVALHMLRLRAGADVERRLRADLVATVLEAGPGAAEALSRLGLADQDCVVLALAPVEPADDAEPNATRAQLVAEEQRMADAFSMHLGAVYPRSAVALVGDVAYGIVGVRRDQPDAEERAVLVATEFLERIGSGDRLLVGVGVVADDDATLVRSRIGADRALRVLRLGRTSAQVARIEDVHIEALMLELADLSAARGDRASGPVSRLIAYDAKRRTCLVDTLRAWLDAFGDVVAASAAVYTHPNTFRYRLRRLAEVGEIDLSDPDQRFAAMVELRLIGRAMPEAGGA</sequence>
<name>A0AA46TKB5_9ACTN</name>